<protein>
    <submittedName>
        <fullName evidence="3">Uncharacterized protein</fullName>
    </submittedName>
</protein>
<gene>
    <name evidence="3" type="ORF">F0562_032934</name>
</gene>
<dbReference type="GO" id="GO:0009505">
    <property type="term" value="C:plant-type cell wall"/>
    <property type="evidence" value="ECO:0007669"/>
    <property type="project" value="TreeGrafter"/>
</dbReference>
<dbReference type="OrthoDB" id="726732at2759"/>
<dbReference type="InterPro" id="IPR005199">
    <property type="entry name" value="Glyco_hydro_79"/>
</dbReference>
<dbReference type="GO" id="GO:0016020">
    <property type="term" value="C:membrane"/>
    <property type="evidence" value="ECO:0007669"/>
    <property type="project" value="InterPro"/>
</dbReference>
<dbReference type="Proteomes" id="UP000325577">
    <property type="component" value="Linkage Group LG19"/>
</dbReference>
<comment type="similarity">
    <text evidence="1">Belongs to the glycosyl hydrolase 79 family.</text>
</comment>
<sequence length="151" mass="16950">MEFKVAVFCSILLWCLSSISLADEVQVTVKGVTSIAKTDDNFICATLDWWPSNKCDYNQCPWGKAGLLNLDLNNEILINAIKAFDSLRIRIGGSLQDQVLYEVGTAVKKCSDFRKENGGLFGFSKGCLTMEKWDEINYLFKQTGKIGLFEE</sequence>
<evidence type="ECO:0000256" key="2">
    <source>
        <dbReference type="SAM" id="SignalP"/>
    </source>
</evidence>
<dbReference type="EMBL" id="CM018042">
    <property type="protein sequence ID" value="KAA8532949.1"/>
    <property type="molecule type" value="Genomic_DNA"/>
</dbReference>
<dbReference type="PANTHER" id="PTHR14363">
    <property type="entry name" value="HEPARANASE-RELATED"/>
    <property type="match status" value="1"/>
</dbReference>
<dbReference type="Pfam" id="PF03662">
    <property type="entry name" value="Glyco_hydro_79n"/>
    <property type="match status" value="1"/>
</dbReference>
<evidence type="ECO:0000313" key="3">
    <source>
        <dbReference type="EMBL" id="KAA8532949.1"/>
    </source>
</evidence>
<reference evidence="3 4" key="1">
    <citation type="submission" date="2019-09" db="EMBL/GenBank/DDBJ databases">
        <title>A chromosome-level genome assembly of the Chinese tupelo Nyssa sinensis.</title>
        <authorList>
            <person name="Yang X."/>
            <person name="Kang M."/>
            <person name="Yang Y."/>
            <person name="Xiong H."/>
            <person name="Wang M."/>
            <person name="Zhang Z."/>
            <person name="Wang Z."/>
            <person name="Wu H."/>
            <person name="Ma T."/>
            <person name="Liu J."/>
            <person name="Xi Z."/>
        </authorList>
    </citation>
    <scope>NUCLEOTIDE SEQUENCE [LARGE SCALE GENOMIC DNA]</scope>
    <source>
        <strain evidence="3">J267</strain>
        <tissue evidence="3">Leaf</tissue>
    </source>
</reference>
<feature type="signal peptide" evidence="2">
    <location>
        <begin position="1"/>
        <end position="22"/>
    </location>
</feature>
<organism evidence="3 4">
    <name type="scientific">Nyssa sinensis</name>
    <dbReference type="NCBI Taxonomy" id="561372"/>
    <lineage>
        <taxon>Eukaryota</taxon>
        <taxon>Viridiplantae</taxon>
        <taxon>Streptophyta</taxon>
        <taxon>Embryophyta</taxon>
        <taxon>Tracheophyta</taxon>
        <taxon>Spermatophyta</taxon>
        <taxon>Magnoliopsida</taxon>
        <taxon>eudicotyledons</taxon>
        <taxon>Gunneridae</taxon>
        <taxon>Pentapetalae</taxon>
        <taxon>asterids</taxon>
        <taxon>Cornales</taxon>
        <taxon>Nyssaceae</taxon>
        <taxon>Nyssa</taxon>
    </lineage>
</organism>
<name>A0A5J5ARN4_9ASTE</name>
<dbReference type="AlphaFoldDB" id="A0A5J5ARN4"/>
<accession>A0A5J5ARN4</accession>
<dbReference type="InterPro" id="IPR017853">
    <property type="entry name" value="GH"/>
</dbReference>
<evidence type="ECO:0000313" key="4">
    <source>
        <dbReference type="Proteomes" id="UP000325577"/>
    </source>
</evidence>
<proteinExistence type="inferred from homology"/>
<feature type="chain" id="PRO_5023806295" evidence="2">
    <location>
        <begin position="23"/>
        <end position="151"/>
    </location>
</feature>
<dbReference type="PANTHER" id="PTHR14363:SF13">
    <property type="entry name" value="OS07G0598400 PROTEIN"/>
    <property type="match status" value="1"/>
</dbReference>
<dbReference type="GO" id="GO:0004566">
    <property type="term" value="F:beta-glucuronidase activity"/>
    <property type="evidence" value="ECO:0007669"/>
    <property type="project" value="TreeGrafter"/>
</dbReference>
<evidence type="ECO:0000256" key="1">
    <source>
        <dbReference type="ARBA" id="ARBA00009800"/>
    </source>
</evidence>
<dbReference type="Gene3D" id="3.20.20.80">
    <property type="entry name" value="Glycosidases"/>
    <property type="match status" value="1"/>
</dbReference>
<dbReference type="SUPFAM" id="SSF51445">
    <property type="entry name" value="(Trans)glycosidases"/>
    <property type="match status" value="1"/>
</dbReference>
<keyword evidence="4" id="KW-1185">Reference proteome</keyword>
<keyword evidence="2" id="KW-0732">Signal</keyword>